<evidence type="ECO:0000313" key="9">
    <source>
        <dbReference type="Proteomes" id="UP000184418"/>
    </source>
</evidence>
<feature type="transmembrane region" description="Helical" evidence="7">
    <location>
        <begin position="352"/>
        <end position="376"/>
    </location>
</feature>
<dbReference type="PANTHER" id="PTHR33567:SF3">
    <property type="entry name" value="CHROMATE ION TRANSPORTER (EUROFUNG)"/>
    <property type="match status" value="1"/>
</dbReference>
<feature type="transmembrane region" description="Helical" evidence="7">
    <location>
        <begin position="217"/>
        <end position="234"/>
    </location>
</feature>
<evidence type="ECO:0000313" key="8">
    <source>
        <dbReference type="EMBL" id="SHJ35006.1"/>
    </source>
</evidence>
<accession>A0A1M6IKJ6</accession>
<gene>
    <name evidence="8" type="ORF">SAMN02745146_2876</name>
</gene>
<feature type="transmembrane region" description="Helical" evidence="7">
    <location>
        <begin position="281"/>
        <end position="303"/>
    </location>
</feature>
<evidence type="ECO:0000256" key="7">
    <source>
        <dbReference type="SAM" id="Phobius"/>
    </source>
</evidence>
<evidence type="ECO:0000256" key="3">
    <source>
        <dbReference type="ARBA" id="ARBA00022475"/>
    </source>
</evidence>
<dbReference type="PIRSF" id="PIRSF004810">
    <property type="entry name" value="ChrA"/>
    <property type="match status" value="1"/>
</dbReference>
<dbReference type="PANTHER" id="PTHR33567">
    <property type="entry name" value="CHROMATE ION TRANSPORTER (EUROFUNG)"/>
    <property type="match status" value="1"/>
</dbReference>
<evidence type="ECO:0000256" key="2">
    <source>
        <dbReference type="ARBA" id="ARBA00005262"/>
    </source>
</evidence>
<dbReference type="EMBL" id="FQYN01000006">
    <property type="protein sequence ID" value="SHJ35006.1"/>
    <property type="molecule type" value="Genomic_DNA"/>
</dbReference>
<dbReference type="Pfam" id="PF02417">
    <property type="entry name" value="Chromate_transp"/>
    <property type="match status" value="2"/>
</dbReference>
<dbReference type="STRING" id="1121955.SAMN02745146_2876"/>
<evidence type="ECO:0000256" key="6">
    <source>
        <dbReference type="ARBA" id="ARBA00023136"/>
    </source>
</evidence>
<keyword evidence="5 7" id="KW-1133">Transmembrane helix</keyword>
<dbReference type="GO" id="GO:0005886">
    <property type="term" value="C:plasma membrane"/>
    <property type="evidence" value="ECO:0007669"/>
    <property type="project" value="UniProtKB-SubCell"/>
</dbReference>
<comment type="similarity">
    <text evidence="2">Belongs to the chromate ion transporter (CHR) (TC 2.A.51) family.</text>
</comment>
<comment type="subcellular location">
    <subcellularLocation>
        <location evidence="1">Cell membrane</location>
        <topology evidence="1">Multi-pass membrane protein</topology>
    </subcellularLocation>
</comment>
<keyword evidence="4 7" id="KW-0812">Transmembrane</keyword>
<feature type="transmembrane region" description="Helical" evidence="7">
    <location>
        <begin position="170"/>
        <end position="187"/>
    </location>
</feature>
<organism evidence="8 9">
    <name type="scientific">Hymenobacter daecheongensis DSM 21074</name>
    <dbReference type="NCBI Taxonomy" id="1121955"/>
    <lineage>
        <taxon>Bacteria</taxon>
        <taxon>Pseudomonadati</taxon>
        <taxon>Bacteroidota</taxon>
        <taxon>Cytophagia</taxon>
        <taxon>Cytophagales</taxon>
        <taxon>Hymenobacteraceae</taxon>
        <taxon>Hymenobacter</taxon>
    </lineage>
</organism>
<dbReference type="AlphaFoldDB" id="A0A1M6IKJ6"/>
<reference evidence="8 9" key="1">
    <citation type="submission" date="2016-11" db="EMBL/GenBank/DDBJ databases">
        <authorList>
            <person name="Jaros S."/>
            <person name="Januszkiewicz K."/>
            <person name="Wedrychowicz H."/>
        </authorList>
    </citation>
    <scope>NUCLEOTIDE SEQUENCE [LARGE SCALE GENOMIC DNA]</scope>
    <source>
        <strain evidence="8 9">DSM 21074</strain>
    </source>
</reference>
<keyword evidence="3" id="KW-1003">Cell membrane</keyword>
<feature type="transmembrane region" description="Helical" evidence="7">
    <location>
        <begin position="246"/>
        <end position="269"/>
    </location>
</feature>
<feature type="transmembrane region" description="Helical" evidence="7">
    <location>
        <begin position="388"/>
        <end position="409"/>
    </location>
</feature>
<feature type="transmembrane region" description="Helical" evidence="7">
    <location>
        <begin position="315"/>
        <end position="340"/>
    </location>
</feature>
<dbReference type="GO" id="GO:0015109">
    <property type="term" value="F:chromate transmembrane transporter activity"/>
    <property type="evidence" value="ECO:0007669"/>
    <property type="project" value="InterPro"/>
</dbReference>
<dbReference type="InterPro" id="IPR014047">
    <property type="entry name" value="Chr_Tranpt_l_chain"/>
</dbReference>
<dbReference type="Proteomes" id="UP000184418">
    <property type="component" value="Unassembled WGS sequence"/>
</dbReference>
<keyword evidence="9" id="KW-1185">Reference proteome</keyword>
<dbReference type="OrthoDB" id="9788907at2"/>
<protein>
    <submittedName>
        <fullName evidence="8">Chromate transporter</fullName>
    </submittedName>
</protein>
<dbReference type="InterPro" id="IPR003370">
    <property type="entry name" value="Chromate_transpt"/>
</dbReference>
<evidence type="ECO:0000256" key="5">
    <source>
        <dbReference type="ARBA" id="ARBA00022989"/>
    </source>
</evidence>
<evidence type="ECO:0000256" key="1">
    <source>
        <dbReference type="ARBA" id="ARBA00004651"/>
    </source>
</evidence>
<name>A0A1M6IKJ6_9BACT</name>
<feature type="transmembrane region" description="Helical" evidence="7">
    <location>
        <begin position="136"/>
        <end position="158"/>
    </location>
</feature>
<keyword evidence="6 7" id="KW-0472">Membrane</keyword>
<sequence length="450" mass="49008">MLRNRLPGLISTLATDFILVSSVLLRSFASVKGPTLPLVLETEEIQLVPPARSRRGARTKRVRGIIFLKDVLTLGLTAFGGPQAHLAMMLRLLVDKRRYLTAAELLELTALCQILPGPTSTQTITAIGFRLGGPNLAYLTVLVWMLPAVTMMTLAGLTITYLDKTQVTNLVQYVQPIAVGFVAYSAYKIAEKVIHTKTSVALMVASAMLAYRFQLPWLLPLLLLAGGAITTFRYRKMPVLPDKQPLQIEWANFALWIGVLIGAALLGSYTRLLPVLLFENFYRNGSLVFGGGQVLAPLLYAEFVEFKHYLSTQEFLSGLGLVQAMPGPNFSFASYIGALAMRRDGSGIGGQVLGAVVAAAGIFMPGTLLIFFLIRFWDQLKQYRVVKASLEGINAVSAGLVCAATFLLYHPLPDTPVNLVLVAATFFLLLWEKIPSYAIVLAGLLAGALF</sequence>
<proteinExistence type="inferred from homology"/>
<evidence type="ECO:0000256" key="4">
    <source>
        <dbReference type="ARBA" id="ARBA00022692"/>
    </source>
</evidence>
<dbReference type="NCBIfam" id="TIGR00937">
    <property type="entry name" value="2A51"/>
    <property type="match status" value="1"/>
</dbReference>